<evidence type="ECO:0000313" key="7">
    <source>
        <dbReference type="Ensembl" id="ENSMMDP00005031499.1"/>
    </source>
</evidence>
<evidence type="ECO:0000256" key="4">
    <source>
        <dbReference type="ARBA" id="ARBA00023136"/>
    </source>
</evidence>
<feature type="transmembrane region" description="Helical" evidence="5">
    <location>
        <begin position="223"/>
        <end position="245"/>
    </location>
</feature>
<dbReference type="InterPro" id="IPR020846">
    <property type="entry name" value="MFS_dom"/>
</dbReference>
<feature type="transmembrane region" description="Helical" evidence="5">
    <location>
        <begin position="363"/>
        <end position="384"/>
    </location>
</feature>
<dbReference type="Gene3D" id="1.20.1250.20">
    <property type="entry name" value="MFS general substrate transporter like domains"/>
    <property type="match status" value="1"/>
</dbReference>
<dbReference type="PROSITE" id="PS50850">
    <property type="entry name" value="MFS"/>
    <property type="match status" value="1"/>
</dbReference>
<evidence type="ECO:0000313" key="8">
    <source>
        <dbReference type="Proteomes" id="UP000472263"/>
    </source>
</evidence>
<reference evidence="7" key="1">
    <citation type="submission" date="2019-06" db="EMBL/GenBank/DDBJ databases">
        <authorList>
            <consortium name="Wellcome Sanger Institute Data Sharing"/>
        </authorList>
    </citation>
    <scope>NUCLEOTIDE SEQUENCE [LARGE SCALE GENOMIC DNA]</scope>
</reference>
<comment type="subcellular location">
    <subcellularLocation>
        <location evidence="1">Membrane</location>
        <topology evidence="1">Multi-pass membrane protein</topology>
    </subcellularLocation>
</comment>
<dbReference type="GO" id="GO:0022857">
    <property type="term" value="F:transmembrane transporter activity"/>
    <property type="evidence" value="ECO:0007669"/>
    <property type="project" value="InterPro"/>
</dbReference>
<keyword evidence="8" id="KW-1185">Reference proteome</keyword>
<dbReference type="Pfam" id="PF00083">
    <property type="entry name" value="Sugar_tr"/>
    <property type="match status" value="1"/>
</dbReference>
<sequence length="538" mass="59394">MSNFGQILQEIGEFGLFQKLVLAAVCIPYMFAAFDMIGQVFTGMNFPHHCDTDWILACGPNLTHEKQKNLTLPVNKDGEFESCLMFTPVDLDLETIEAYGINSTTKCVNGWDYEAPKGASTILSEFDLVCDRGGLHEMSQSIYMAGLLFGALLFGAMADRFGRRLVALLSVFLLLMFGVGAALSPNIYVYMVLRFVSGSAASGILINSVVLGSEWTDSCRVALFIFVTVSFFPVGLTIMSGVAYLIRNWRILKLVLLSPLLLLLVISYWILPESARWLMTQGRKEDLQREIQRAARVNGRKVPECLLEQLQVVSSPKKGSILDIFRISYLRKRALIMSSVWFGASMVYYGLSLNVGDFGLDIYLTQFIFGVVEIASYLVSLASIQHFGRRIYQAGSLLISGCACLVIPAIPKDLPVVVTVIAVLGKFAASASYSTIFVYTAELYPTVLRQNGFGLNSMCGRVAGILAPLIRLLDVYHHSTPMLLYGIIPLAAGVLCFFLPETLNVELQDHAEPMKQQIGSTKKGFCDQDQKSVKSTQL</sequence>
<dbReference type="InParanoid" id="A0A667Z6E3"/>
<keyword evidence="2 5" id="KW-0812">Transmembrane</keyword>
<feature type="transmembrane region" description="Helical" evidence="5">
    <location>
        <begin position="416"/>
        <end position="441"/>
    </location>
</feature>
<feature type="transmembrane region" description="Helical" evidence="5">
    <location>
        <begin position="165"/>
        <end position="183"/>
    </location>
</feature>
<dbReference type="GO" id="GO:0016020">
    <property type="term" value="C:membrane"/>
    <property type="evidence" value="ECO:0007669"/>
    <property type="project" value="UniProtKB-SubCell"/>
</dbReference>
<keyword evidence="3 5" id="KW-1133">Transmembrane helix</keyword>
<organism evidence="7 8">
    <name type="scientific">Myripristis murdjan</name>
    <name type="common">pinecone soldierfish</name>
    <dbReference type="NCBI Taxonomy" id="586833"/>
    <lineage>
        <taxon>Eukaryota</taxon>
        <taxon>Metazoa</taxon>
        <taxon>Chordata</taxon>
        <taxon>Craniata</taxon>
        <taxon>Vertebrata</taxon>
        <taxon>Euteleostomi</taxon>
        <taxon>Actinopterygii</taxon>
        <taxon>Neopterygii</taxon>
        <taxon>Teleostei</taxon>
        <taxon>Neoteleostei</taxon>
        <taxon>Acanthomorphata</taxon>
        <taxon>Holocentriformes</taxon>
        <taxon>Holocentridae</taxon>
        <taxon>Myripristis</taxon>
    </lineage>
</organism>
<feature type="transmembrane region" description="Helical" evidence="5">
    <location>
        <begin position="334"/>
        <end position="351"/>
    </location>
</feature>
<evidence type="ECO:0000256" key="3">
    <source>
        <dbReference type="ARBA" id="ARBA00022989"/>
    </source>
</evidence>
<feature type="domain" description="Major facilitator superfamily (MFS) profile" evidence="6">
    <location>
        <begin position="83"/>
        <end position="504"/>
    </location>
</feature>
<feature type="transmembrane region" description="Helical" evidence="5">
    <location>
        <begin position="189"/>
        <end position="211"/>
    </location>
</feature>
<dbReference type="SUPFAM" id="SSF103473">
    <property type="entry name" value="MFS general substrate transporter"/>
    <property type="match status" value="1"/>
</dbReference>
<dbReference type="GeneTree" id="ENSGT00940000154607"/>
<keyword evidence="4 5" id="KW-0472">Membrane</keyword>
<dbReference type="PANTHER" id="PTHR24064">
    <property type="entry name" value="SOLUTE CARRIER FAMILY 22 MEMBER"/>
    <property type="match status" value="1"/>
</dbReference>
<reference evidence="7" key="3">
    <citation type="submission" date="2025-09" db="UniProtKB">
        <authorList>
            <consortium name="Ensembl"/>
        </authorList>
    </citation>
    <scope>IDENTIFICATION</scope>
</reference>
<feature type="transmembrane region" description="Helical" evidence="5">
    <location>
        <begin position="453"/>
        <end position="470"/>
    </location>
</feature>
<reference evidence="7" key="2">
    <citation type="submission" date="2025-08" db="UniProtKB">
        <authorList>
            <consortium name="Ensembl"/>
        </authorList>
    </citation>
    <scope>IDENTIFICATION</scope>
</reference>
<gene>
    <name evidence="7" type="primary">SLC22A13</name>
    <name evidence="7" type="synonym">LOC115379228</name>
</gene>
<feature type="transmembrane region" description="Helical" evidence="5">
    <location>
        <begin position="251"/>
        <end position="271"/>
    </location>
</feature>
<feature type="transmembrane region" description="Helical" evidence="5">
    <location>
        <begin position="20"/>
        <end position="41"/>
    </location>
</feature>
<dbReference type="Ensembl" id="ENSMMDT00005032214.1">
    <property type="protein sequence ID" value="ENSMMDP00005031499.1"/>
    <property type="gene ID" value="ENSMMDG00005014867.1"/>
</dbReference>
<dbReference type="AlphaFoldDB" id="A0A667Z6E3"/>
<feature type="transmembrane region" description="Helical" evidence="5">
    <location>
        <begin position="141"/>
        <end position="158"/>
    </location>
</feature>
<evidence type="ECO:0000259" key="6">
    <source>
        <dbReference type="PROSITE" id="PS50850"/>
    </source>
</evidence>
<dbReference type="InterPro" id="IPR005828">
    <property type="entry name" value="MFS_sugar_transport-like"/>
</dbReference>
<protein>
    <submittedName>
        <fullName evidence="7">Solute carrier family 22 member 13b</fullName>
    </submittedName>
</protein>
<name>A0A667Z6E3_9TELE</name>
<feature type="transmembrane region" description="Helical" evidence="5">
    <location>
        <begin position="482"/>
        <end position="500"/>
    </location>
</feature>
<evidence type="ECO:0000256" key="5">
    <source>
        <dbReference type="SAM" id="Phobius"/>
    </source>
</evidence>
<evidence type="ECO:0000256" key="2">
    <source>
        <dbReference type="ARBA" id="ARBA00022692"/>
    </source>
</evidence>
<dbReference type="Proteomes" id="UP000472263">
    <property type="component" value="Chromosome 20"/>
</dbReference>
<accession>A0A667Z6E3</accession>
<evidence type="ECO:0000256" key="1">
    <source>
        <dbReference type="ARBA" id="ARBA00004141"/>
    </source>
</evidence>
<proteinExistence type="predicted"/>
<feature type="transmembrane region" description="Helical" evidence="5">
    <location>
        <begin position="391"/>
        <end position="410"/>
    </location>
</feature>
<dbReference type="InterPro" id="IPR036259">
    <property type="entry name" value="MFS_trans_sf"/>
</dbReference>